<comment type="caution">
    <text evidence="2">The sequence shown here is derived from an EMBL/GenBank/DDBJ whole genome shotgun (WGS) entry which is preliminary data.</text>
</comment>
<evidence type="ECO:0000313" key="2">
    <source>
        <dbReference type="EMBL" id="TDH34896.1"/>
    </source>
</evidence>
<dbReference type="EMBL" id="SMSI01000003">
    <property type="protein sequence ID" value="TDH34896.1"/>
    <property type="molecule type" value="Genomic_DNA"/>
</dbReference>
<protein>
    <submittedName>
        <fullName evidence="2">DUF4432 family protein</fullName>
    </submittedName>
</protein>
<name>A0A4R5PI42_9HYPH</name>
<dbReference type="Pfam" id="PF14486">
    <property type="entry name" value="DUF4432"/>
    <property type="match status" value="1"/>
</dbReference>
<feature type="region of interest" description="Disordered" evidence="1">
    <location>
        <begin position="369"/>
        <end position="393"/>
    </location>
</feature>
<evidence type="ECO:0000256" key="1">
    <source>
        <dbReference type="SAM" id="MobiDB-lite"/>
    </source>
</evidence>
<reference evidence="2 3" key="1">
    <citation type="journal article" date="2013" name="Int. J. Syst. Evol. Microbiol.">
        <title>Hoeflea suaedae sp. nov., an endophytic bacterium isolated from the root of the halophyte Suaeda maritima.</title>
        <authorList>
            <person name="Chung E.J."/>
            <person name="Park J.A."/>
            <person name="Pramanik P."/>
            <person name="Bibi F."/>
            <person name="Jeon C.O."/>
            <person name="Chung Y.R."/>
        </authorList>
    </citation>
    <scope>NUCLEOTIDE SEQUENCE [LARGE SCALE GENOMIC DNA]</scope>
    <source>
        <strain evidence="2 3">YC6898</strain>
    </source>
</reference>
<dbReference type="Proteomes" id="UP000295131">
    <property type="component" value="Unassembled WGS sequence"/>
</dbReference>
<dbReference type="GO" id="GO:0030246">
    <property type="term" value="F:carbohydrate binding"/>
    <property type="evidence" value="ECO:0007669"/>
    <property type="project" value="InterPro"/>
</dbReference>
<gene>
    <name evidence="2" type="ORF">E2A64_14265</name>
</gene>
<dbReference type="AlphaFoldDB" id="A0A4R5PI42"/>
<keyword evidence="3" id="KW-1185">Reference proteome</keyword>
<dbReference type="InterPro" id="IPR027839">
    <property type="entry name" value="DUF4432"/>
</dbReference>
<organism evidence="2 3">
    <name type="scientific">Pseudohoeflea suaedae</name>
    <dbReference type="NCBI Taxonomy" id="877384"/>
    <lineage>
        <taxon>Bacteria</taxon>
        <taxon>Pseudomonadati</taxon>
        <taxon>Pseudomonadota</taxon>
        <taxon>Alphaproteobacteria</taxon>
        <taxon>Hyphomicrobiales</taxon>
        <taxon>Rhizobiaceae</taxon>
        <taxon>Pseudohoeflea</taxon>
    </lineage>
</organism>
<sequence length="393" mass="43988">MVQLYGKNLSRRDVAAHAGDLSQFAGVRSMTLDDGLERGIRMLEFRTGTGLRFTVLVDRAMDIADCDYQGKAIGWHSPSGFRHPGLHEYEGEGGLGWMRSFSGLMVTCGLDHILFMYDAPADNYVYGPRETIKQSIHGRVGTIPARLTGYGERWEGERCILWAEGRVRQATVFGEHLELVRRIEVEVGTNDIRLSDKVVNLGFYKTPHMYCYHINVAHPVLAEGSRYLAPIKDVVWAAHAGENYCKQNVGYRTAAAPLNPFHEQVWQHEMAADGNGEVPVALVNDALGLGFEVTTRKDQFPCMYEWQNFQSAHYALGIEPSTNHVLGQAGARERGEMIWLEHGDERRYDTRFRILTSADEIAASEARISGLAAQPAEDYPEPSGNFEPIRGRA</sequence>
<accession>A0A4R5PI42</accession>
<dbReference type="Gene3D" id="2.70.98.10">
    <property type="match status" value="1"/>
</dbReference>
<evidence type="ECO:0000313" key="3">
    <source>
        <dbReference type="Proteomes" id="UP000295131"/>
    </source>
</evidence>
<dbReference type="OrthoDB" id="9791280at2"/>
<dbReference type="CDD" id="cd09023">
    <property type="entry name" value="Aldose_epim_Ec_c4013"/>
    <property type="match status" value="1"/>
</dbReference>
<proteinExistence type="predicted"/>
<dbReference type="InterPro" id="IPR014718">
    <property type="entry name" value="GH-type_carb-bd"/>
</dbReference>
<dbReference type="RefSeq" id="WP_133285181.1">
    <property type="nucleotide sequence ID" value="NZ_SMSI01000003.1"/>
</dbReference>